<dbReference type="AlphaFoldDB" id="E5Y6I3"/>
<dbReference type="GO" id="GO:0003824">
    <property type="term" value="F:catalytic activity"/>
    <property type="evidence" value="ECO:0007669"/>
    <property type="project" value="InterPro"/>
</dbReference>
<reference evidence="7 8" key="2">
    <citation type="submission" date="2013-04" db="EMBL/GenBank/DDBJ databases">
        <title>The Genome Sequence of Bilophila wadsworthia 3_1_6.</title>
        <authorList>
            <consortium name="The Broad Institute Genomics Platform"/>
            <person name="Earl A."/>
            <person name="Ward D."/>
            <person name="Feldgarden M."/>
            <person name="Gevers D."/>
            <person name="Sibley C."/>
            <person name="Strauss J."/>
            <person name="Allen-Vercoe E."/>
            <person name="Walker B."/>
            <person name="Young S."/>
            <person name="Zeng Q."/>
            <person name="Gargeya S."/>
            <person name="Fitzgerald M."/>
            <person name="Haas B."/>
            <person name="Abouelleil A."/>
            <person name="Allen A.W."/>
            <person name="Alvarado L."/>
            <person name="Arachchi H.M."/>
            <person name="Berlin A.M."/>
            <person name="Chapman S.B."/>
            <person name="Gainer-Dewar J."/>
            <person name="Goldberg J."/>
            <person name="Griggs A."/>
            <person name="Gujja S."/>
            <person name="Hansen M."/>
            <person name="Howarth C."/>
            <person name="Imamovic A."/>
            <person name="Ireland A."/>
            <person name="Larimer J."/>
            <person name="McCowan C."/>
            <person name="Murphy C."/>
            <person name="Pearson M."/>
            <person name="Poon T.W."/>
            <person name="Priest M."/>
            <person name="Roberts A."/>
            <person name="Saif S."/>
            <person name="Shea T."/>
            <person name="Sisk P."/>
            <person name="Sykes S."/>
            <person name="Wortman J."/>
            <person name="Nusbaum C."/>
            <person name="Birren B."/>
        </authorList>
    </citation>
    <scope>NUCLEOTIDE SEQUENCE [LARGE SCALE GENOMIC DNA]</scope>
    <source>
        <strain evidence="7 8">3_1_6</strain>
    </source>
</reference>
<dbReference type="NCBIfam" id="NF045646">
    <property type="entry name" value="rSAM_Se_TrsS"/>
    <property type="match status" value="1"/>
</dbReference>
<dbReference type="Proteomes" id="UP000006034">
    <property type="component" value="Unassembled WGS sequence"/>
</dbReference>
<dbReference type="InterPro" id="IPR013785">
    <property type="entry name" value="Aldolase_TIM"/>
</dbReference>
<evidence type="ECO:0000256" key="2">
    <source>
        <dbReference type="ARBA" id="ARBA00022691"/>
    </source>
</evidence>
<dbReference type="SUPFAM" id="SSF102114">
    <property type="entry name" value="Radical SAM enzymes"/>
    <property type="match status" value="1"/>
</dbReference>
<dbReference type="GO" id="GO:0051536">
    <property type="term" value="F:iron-sulfur cluster binding"/>
    <property type="evidence" value="ECO:0007669"/>
    <property type="project" value="UniProtKB-KW"/>
</dbReference>
<dbReference type="InterPro" id="IPR056488">
    <property type="entry name" value="Zn_ribbon_HMPTM"/>
</dbReference>
<dbReference type="CDD" id="cd01335">
    <property type="entry name" value="Radical_SAM"/>
    <property type="match status" value="1"/>
</dbReference>
<dbReference type="Pfam" id="PF04055">
    <property type="entry name" value="Radical_SAM"/>
    <property type="match status" value="1"/>
</dbReference>
<dbReference type="STRING" id="563192.HMPREF0179_01796"/>
<keyword evidence="2" id="KW-0949">S-adenosyl-L-methionine</keyword>
<comment type="cofactor">
    <cofactor evidence="1">
        <name>[4Fe-4S] cluster</name>
        <dbReference type="ChEBI" id="CHEBI:49883"/>
    </cofactor>
</comment>
<accession>E5Y6I3</accession>
<protein>
    <recommendedName>
        <fullName evidence="6">Radical SAM core domain-containing protein</fullName>
    </recommendedName>
</protein>
<evidence type="ECO:0000256" key="1">
    <source>
        <dbReference type="ARBA" id="ARBA00001966"/>
    </source>
</evidence>
<dbReference type="PROSITE" id="PS51918">
    <property type="entry name" value="RADICAL_SAM"/>
    <property type="match status" value="1"/>
</dbReference>
<dbReference type="PANTHER" id="PTHR43306">
    <property type="entry name" value="7,8-DIHYDRO-6-HYDROXYMETHYLPTERIN DIMETHYLTRANSFERASE"/>
    <property type="match status" value="1"/>
</dbReference>
<keyword evidence="3" id="KW-0479">Metal-binding</keyword>
<dbReference type="InterPro" id="IPR007197">
    <property type="entry name" value="rSAM"/>
</dbReference>
<dbReference type="SFLD" id="SFLDG01067">
    <property type="entry name" value="SPASM/twitch_domain_containing"/>
    <property type="match status" value="1"/>
</dbReference>
<dbReference type="Gene3D" id="3.20.20.70">
    <property type="entry name" value="Aldolase class I"/>
    <property type="match status" value="1"/>
</dbReference>
<dbReference type="InterPro" id="IPR054698">
    <property type="entry name" value="rSAM_Se_TrsS"/>
</dbReference>
<feature type="domain" description="Radical SAM core" evidence="6">
    <location>
        <begin position="94"/>
        <end position="317"/>
    </location>
</feature>
<dbReference type="Pfam" id="PF23545">
    <property type="entry name" value="Zn_ribbon_HMPTM"/>
    <property type="match status" value="1"/>
</dbReference>
<evidence type="ECO:0000259" key="6">
    <source>
        <dbReference type="PROSITE" id="PS51918"/>
    </source>
</evidence>
<dbReference type="GeneID" id="78087475"/>
<keyword evidence="8" id="KW-1185">Reference proteome</keyword>
<name>E5Y6I3_BILW3</name>
<dbReference type="RefSeq" id="WP_005027373.1">
    <property type="nucleotide sequence ID" value="NZ_KE150240.1"/>
</dbReference>
<evidence type="ECO:0000256" key="4">
    <source>
        <dbReference type="ARBA" id="ARBA00023004"/>
    </source>
</evidence>
<evidence type="ECO:0000256" key="5">
    <source>
        <dbReference type="ARBA" id="ARBA00023014"/>
    </source>
</evidence>
<dbReference type="GO" id="GO:0046872">
    <property type="term" value="F:metal ion binding"/>
    <property type="evidence" value="ECO:0007669"/>
    <property type="project" value="UniProtKB-KW"/>
</dbReference>
<sequence>MTPPARSLPQATESVCPVCLRRIPAEYVLDPAEEGIPSVLLRKECPEHGVFSVPVWRGMPDFRSWVRDKTPSHPRHPFVERERGCPFDCGLCPDHAQHTCTGLIEVTGRCNLRCPVCYASAGEQVAPEPSLERIAFQMDRLRQASGACNVQLSGGEPTVRDDLPEIIRMAKARGFALIQCNTNGLRLGTEPGYAASLREAGLDSVYLQCDAADDAAHEILRGRRCLPEKLEAIRVCGEAGIGVVLVATVAAGVNADRLWPLVEMGLRLGAHVRGVHFQPMSSFGRCPWRSDGAPRVTLPEIAAELERQSQGQIRWTDFHPPGCENALCSFSAVYRRNGETLELVQGASSCCDCGETPSAAEGARKAKAFAARHWSAPASPAAARDGDAFDRFLASAGIEQRFTVSCMAFQDAMTLDLERVKGCCIHVVSPSGTLIPFCLYNLTSFDGTTLYRGRV</sequence>
<evidence type="ECO:0000313" key="8">
    <source>
        <dbReference type="Proteomes" id="UP000006034"/>
    </source>
</evidence>
<dbReference type="EMBL" id="ADCP02000003">
    <property type="protein sequence ID" value="EFV44455.1"/>
    <property type="molecule type" value="Genomic_DNA"/>
</dbReference>
<proteinExistence type="predicted"/>
<evidence type="ECO:0000256" key="3">
    <source>
        <dbReference type="ARBA" id="ARBA00022723"/>
    </source>
</evidence>
<dbReference type="eggNOG" id="COG1964">
    <property type="taxonomic scope" value="Bacteria"/>
</dbReference>
<dbReference type="SFLD" id="SFLDS00029">
    <property type="entry name" value="Radical_SAM"/>
    <property type="match status" value="1"/>
</dbReference>
<evidence type="ECO:0000313" key="7">
    <source>
        <dbReference type="EMBL" id="EFV44455.1"/>
    </source>
</evidence>
<keyword evidence="5" id="KW-0411">Iron-sulfur</keyword>
<dbReference type="HOGENOM" id="CLU_023791_0_0_7"/>
<dbReference type="InterPro" id="IPR034474">
    <property type="entry name" value="Methyltransferase_Class_D"/>
</dbReference>
<dbReference type="SFLD" id="SFLDG01100">
    <property type="entry name" value="methyltransferase_(Class_D)"/>
    <property type="match status" value="1"/>
</dbReference>
<dbReference type="InterPro" id="IPR058240">
    <property type="entry name" value="rSAM_sf"/>
</dbReference>
<dbReference type="PANTHER" id="PTHR43306:SF1">
    <property type="entry name" value="7,8-DIHYDRO-6-HYDROXYMETHYLPTERIN DIMETHYLTRANSFERASE"/>
    <property type="match status" value="1"/>
</dbReference>
<reference evidence="7 8" key="1">
    <citation type="submission" date="2010-10" db="EMBL/GenBank/DDBJ databases">
        <authorList>
            <consortium name="The Broad Institute Genome Sequencing Platform"/>
            <person name="Ward D."/>
            <person name="Earl A."/>
            <person name="Feldgarden M."/>
            <person name="Young S.K."/>
            <person name="Gargeya S."/>
            <person name="Zeng Q."/>
            <person name="Alvarado L."/>
            <person name="Berlin A."/>
            <person name="Bochicchio J."/>
            <person name="Chapman S.B."/>
            <person name="Chen Z."/>
            <person name="Freedman E."/>
            <person name="Gellesch M."/>
            <person name="Goldberg J."/>
            <person name="Griggs A."/>
            <person name="Gujja S."/>
            <person name="Heilman E."/>
            <person name="Heiman D."/>
            <person name="Howarth C."/>
            <person name="Mehta T."/>
            <person name="Neiman D."/>
            <person name="Pearson M."/>
            <person name="Roberts A."/>
            <person name="Saif S."/>
            <person name="Shea T."/>
            <person name="Shenoy N."/>
            <person name="Sisk P."/>
            <person name="Stolte C."/>
            <person name="Sykes S."/>
            <person name="White J."/>
            <person name="Yandava C."/>
            <person name="Allen-Vercoe E."/>
            <person name="Sibley C."/>
            <person name="Ambrose C.E."/>
            <person name="Strauss J."/>
            <person name="Daigneault M."/>
            <person name="Haas B."/>
            <person name="Nusbaum C."/>
            <person name="Birren B."/>
        </authorList>
    </citation>
    <scope>NUCLEOTIDE SEQUENCE [LARGE SCALE GENOMIC DNA]</scope>
    <source>
        <strain evidence="7 8">3_1_6</strain>
    </source>
</reference>
<keyword evidence="4" id="KW-0408">Iron</keyword>
<comment type="caution">
    <text evidence="7">The sequence shown here is derived from an EMBL/GenBank/DDBJ whole genome shotgun (WGS) entry which is preliminary data.</text>
</comment>
<gene>
    <name evidence="7" type="ORF">HMPREF0179_01796</name>
</gene>
<organism evidence="7 8">
    <name type="scientific">Bilophila wadsworthia (strain 3_1_6)</name>
    <dbReference type="NCBI Taxonomy" id="563192"/>
    <lineage>
        <taxon>Bacteria</taxon>
        <taxon>Pseudomonadati</taxon>
        <taxon>Thermodesulfobacteriota</taxon>
        <taxon>Desulfovibrionia</taxon>
        <taxon>Desulfovibrionales</taxon>
        <taxon>Desulfovibrionaceae</taxon>
        <taxon>Bilophila</taxon>
    </lineage>
</organism>
<dbReference type="OrthoDB" id="9782387at2"/>